<feature type="region of interest" description="Disordered" evidence="13">
    <location>
        <begin position="1297"/>
        <end position="1317"/>
    </location>
</feature>
<keyword evidence="8" id="KW-0770">Synapse</keyword>
<protein>
    <recommendedName>
        <fullName evidence="19">Down syndrome cell adhesion molecule-like protein Dscam2</fullName>
    </recommendedName>
</protein>
<dbReference type="GO" id="GO:0098632">
    <property type="term" value="F:cell-cell adhesion mediator activity"/>
    <property type="evidence" value="ECO:0007669"/>
    <property type="project" value="TreeGrafter"/>
</dbReference>
<proteinExistence type="predicted"/>
<evidence type="ECO:0000256" key="1">
    <source>
        <dbReference type="ARBA" id="ARBA00004167"/>
    </source>
</evidence>
<feature type="domain" description="Fibronectin type-III" evidence="16">
    <location>
        <begin position="334"/>
        <end position="439"/>
    </location>
</feature>
<evidence type="ECO:0000256" key="2">
    <source>
        <dbReference type="ARBA" id="ARBA00022692"/>
    </source>
</evidence>
<evidence type="ECO:0000256" key="12">
    <source>
        <dbReference type="ARBA" id="ARBA00034103"/>
    </source>
</evidence>
<evidence type="ECO:0000256" key="14">
    <source>
        <dbReference type="SAM" id="Phobius"/>
    </source>
</evidence>
<keyword evidence="11" id="KW-0393">Immunoglobulin domain</keyword>
<evidence type="ECO:0000256" key="5">
    <source>
        <dbReference type="ARBA" id="ARBA00022889"/>
    </source>
</evidence>
<keyword evidence="7 14" id="KW-1133">Transmembrane helix</keyword>
<dbReference type="Pfam" id="PF07679">
    <property type="entry name" value="I-set"/>
    <property type="match status" value="2"/>
</dbReference>
<feature type="domain" description="Fibronectin type-III" evidence="16">
    <location>
        <begin position="564"/>
        <end position="660"/>
    </location>
</feature>
<dbReference type="SMART" id="SM00409">
    <property type="entry name" value="IG"/>
    <property type="match status" value="4"/>
</dbReference>
<dbReference type="Pfam" id="PF25059">
    <property type="entry name" value="FN3_DSCAM-DSCAML_C"/>
    <property type="match status" value="1"/>
</dbReference>
<reference evidence="17" key="1">
    <citation type="submission" date="2021-06" db="EMBL/GenBank/DDBJ databases">
        <authorList>
            <person name="Hodson N. C."/>
            <person name="Mongue J. A."/>
            <person name="Jaron S. K."/>
        </authorList>
    </citation>
    <scope>NUCLEOTIDE SEQUENCE</scope>
</reference>
<evidence type="ECO:0000256" key="8">
    <source>
        <dbReference type="ARBA" id="ARBA00023018"/>
    </source>
</evidence>
<evidence type="ECO:0000256" key="4">
    <source>
        <dbReference type="ARBA" id="ARBA00022737"/>
    </source>
</evidence>
<dbReference type="PROSITE" id="PS50853">
    <property type="entry name" value="FN3"/>
    <property type="match status" value="6"/>
</dbReference>
<dbReference type="InterPro" id="IPR013106">
    <property type="entry name" value="Ig_V-set"/>
</dbReference>
<dbReference type="InterPro" id="IPR003961">
    <property type="entry name" value="FN3_dom"/>
</dbReference>
<feature type="transmembrane region" description="Helical" evidence="14">
    <location>
        <begin position="1080"/>
        <end position="1102"/>
    </location>
</feature>
<feature type="compositionally biased region" description="Acidic residues" evidence="13">
    <location>
        <begin position="1231"/>
        <end position="1242"/>
    </location>
</feature>
<dbReference type="PANTHER" id="PTHR44170:SF6">
    <property type="entry name" value="CONTACTIN"/>
    <property type="match status" value="1"/>
</dbReference>
<dbReference type="PROSITE" id="PS50835">
    <property type="entry name" value="IG_LIKE"/>
    <property type="match status" value="4"/>
</dbReference>
<dbReference type="GO" id="GO:0007411">
    <property type="term" value="P:axon guidance"/>
    <property type="evidence" value="ECO:0007669"/>
    <property type="project" value="TreeGrafter"/>
</dbReference>
<keyword evidence="2 14" id="KW-0812">Transmembrane</keyword>
<evidence type="ECO:0000256" key="10">
    <source>
        <dbReference type="ARBA" id="ARBA00023157"/>
    </source>
</evidence>
<keyword evidence="18" id="KW-1185">Reference proteome</keyword>
<dbReference type="FunFam" id="2.60.40.10:FF:000028">
    <property type="entry name" value="Neuronal cell adhesion molecule"/>
    <property type="match status" value="1"/>
</dbReference>
<dbReference type="Proteomes" id="UP000708208">
    <property type="component" value="Unassembled WGS sequence"/>
</dbReference>
<feature type="domain" description="Fibronectin type-III" evidence="16">
    <location>
        <begin position="443"/>
        <end position="559"/>
    </location>
</feature>
<feature type="compositionally biased region" description="Polar residues" evidence="13">
    <location>
        <begin position="1188"/>
        <end position="1208"/>
    </location>
</feature>
<dbReference type="CDD" id="cd00063">
    <property type="entry name" value="FN3"/>
    <property type="match status" value="6"/>
</dbReference>
<dbReference type="Pfam" id="PF00041">
    <property type="entry name" value="fn3"/>
    <property type="match status" value="5"/>
</dbReference>
<dbReference type="PANTHER" id="PTHR44170">
    <property type="entry name" value="PROTEIN SIDEKICK"/>
    <property type="match status" value="1"/>
</dbReference>
<comment type="caution">
    <text evidence="17">The sequence shown here is derived from an EMBL/GenBank/DDBJ whole genome shotgun (WGS) entry which is preliminary data.</text>
</comment>
<keyword evidence="5" id="KW-0130">Cell adhesion</keyword>
<feature type="domain" description="Fibronectin type-III" evidence="16">
    <location>
        <begin position="661"/>
        <end position="762"/>
    </location>
</feature>
<feature type="domain" description="Ig-like" evidence="15">
    <location>
        <begin position="231"/>
        <end position="315"/>
    </location>
</feature>
<feature type="region of interest" description="Disordered" evidence="13">
    <location>
        <begin position="1359"/>
        <end position="1378"/>
    </location>
</feature>
<evidence type="ECO:0000256" key="6">
    <source>
        <dbReference type="ARBA" id="ARBA00022902"/>
    </source>
</evidence>
<dbReference type="EMBL" id="CAJVCH010258098">
    <property type="protein sequence ID" value="CAG7733862.1"/>
    <property type="molecule type" value="Genomic_DNA"/>
</dbReference>
<evidence type="ECO:0000313" key="17">
    <source>
        <dbReference type="EMBL" id="CAG7733862.1"/>
    </source>
</evidence>
<gene>
    <name evidence="17" type="ORF">AFUS01_LOCUS22283</name>
</gene>
<feature type="region of interest" description="Disordered" evidence="13">
    <location>
        <begin position="424"/>
        <end position="446"/>
    </location>
</feature>
<dbReference type="InterPro" id="IPR007110">
    <property type="entry name" value="Ig-like_dom"/>
</dbReference>
<dbReference type="Pfam" id="PF13927">
    <property type="entry name" value="Ig_3"/>
    <property type="match status" value="2"/>
</dbReference>
<dbReference type="FunFam" id="2.60.40.10:FF:000032">
    <property type="entry name" value="palladin isoform X1"/>
    <property type="match status" value="1"/>
</dbReference>
<dbReference type="InterPro" id="IPR056754">
    <property type="entry name" value="DSCAM/DSCAML_C"/>
</dbReference>
<dbReference type="GO" id="GO:0030424">
    <property type="term" value="C:axon"/>
    <property type="evidence" value="ECO:0007669"/>
    <property type="project" value="TreeGrafter"/>
</dbReference>
<evidence type="ECO:0000256" key="7">
    <source>
        <dbReference type="ARBA" id="ARBA00022989"/>
    </source>
</evidence>
<keyword evidence="9 14" id="KW-0472">Membrane</keyword>
<feature type="domain" description="Ig-like" evidence="15">
    <location>
        <begin position="125"/>
        <end position="227"/>
    </location>
</feature>
<keyword evidence="10" id="KW-1015">Disulfide bond</keyword>
<accession>A0A8J2PD05</accession>
<feature type="region of interest" description="Disordered" evidence="13">
    <location>
        <begin position="1178"/>
        <end position="1246"/>
    </location>
</feature>
<evidence type="ECO:0000256" key="13">
    <source>
        <dbReference type="SAM" id="MobiDB-lite"/>
    </source>
</evidence>
<feature type="domain" description="Fibronectin type-III" evidence="16">
    <location>
        <begin position="853"/>
        <end position="947"/>
    </location>
</feature>
<dbReference type="SMART" id="SM00408">
    <property type="entry name" value="IGc2"/>
    <property type="match status" value="4"/>
</dbReference>
<dbReference type="OrthoDB" id="152385at2759"/>
<feature type="domain" description="Fibronectin type-III" evidence="16">
    <location>
        <begin position="953"/>
        <end position="1047"/>
    </location>
</feature>
<evidence type="ECO:0000313" key="18">
    <source>
        <dbReference type="Proteomes" id="UP000708208"/>
    </source>
</evidence>
<dbReference type="GO" id="GO:0007420">
    <property type="term" value="P:brain development"/>
    <property type="evidence" value="ECO:0007669"/>
    <property type="project" value="TreeGrafter"/>
</dbReference>
<name>A0A8J2PD05_9HEXA</name>
<dbReference type="InterPro" id="IPR003599">
    <property type="entry name" value="Ig_sub"/>
</dbReference>
<evidence type="ECO:0000256" key="11">
    <source>
        <dbReference type="ARBA" id="ARBA00023319"/>
    </source>
</evidence>
<evidence type="ECO:0000259" key="16">
    <source>
        <dbReference type="PROSITE" id="PS50853"/>
    </source>
</evidence>
<keyword evidence="6" id="KW-0524">Neurogenesis</keyword>
<dbReference type="SMART" id="SM00060">
    <property type="entry name" value="FN3"/>
    <property type="match status" value="6"/>
</dbReference>
<evidence type="ECO:0000256" key="3">
    <source>
        <dbReference type="ARBA" id="ARBA00022729"/>
    </source>
</evidence>
<feature type="domain" description="Ig-like" evidence="15">
    <location>
        <begin position="758"/>
        <end position="851"/>
    </location>
</feature>
<dbReference type="InterPro" id="IPR013098">
    <property type="entry name" value="Ig_I-set"/>
</dbReference>
<dbReference type="GO" id="GO:0045202">
    <property type="term" value="C:synapse"/>
    <property type="evidence" value="ECO:0007669"/>
    <property type="project" value="UniProtKB-SubCell"/>
</dbReference>
<dbReference type="GO" id="GO:0005886">
    <property type="term" value="C:plasma membrane"/>
    <property type="evidence" value="ECO:0007669"/>
    <property type="project" value="TreeGrafter"/>
</dbReference>
<dbReference type="FunFam" id="2.60.40.10:FF:000104">
    <property type="entry name" value="Down syndrome cell adhesion molecule b"/>
    <property type="match status" value="1"/>
</dbReference>
<dbReference type="SMART" id="SM00406">
    <property type="entry name" value="IGv"/>
    <property type="match status" value="3"/>
</dbReference>
<evidence type="ECO:0008006" key="19">
    <source>
        <dbReference type="Google" id="ProtNLM"/>
    </source>
</evidence>
<evidence type="ECO:0000259" key="15">
    <source>
        <dbReference type="PROSITE" id="PS50835"/>
    </source>
</evidence>
<comment type="subcellular location">
    <subcellularLocation>
        <location evidence="1">Membrane</location>
        <topology evidence="1">Single-pass membrane protein</topology>
    </subcellularLocation>
    <subcellularLocation>
        <location evidence="12">Synapse</location>
    </subcellularLocation>
</comment>
<dbReference type="InterPro" id="IPR003598">
    <property type="entry name" value="Ig_sub2"/>
</dbReference>
<feature type="domain" description="Ig-like" evidence="15">
    <location>
        <begin position="22"/>
        <end position="118"/>
    </location>
</feature>
<sequence length="1378" mass="151731">MAQRLATNCTIEHRPGQQALPPRITPFFFPSSVQVHQRAQVVCALQEGDPHMTTLTWFKNSELISPSGDRETGKVKIIEVQRDVSLLIIDGADSSDNGNYTCAARSDIEGLLDSITAPLVVRVPPKWLIEPKDQLHVLSGDTLRTPCQATGFPVPTISWKKQMGNRAGNYHDISIQSPNVKSAMEDVLSDSNGTLYIRNANKANQGVYLCEASNGIGSGISKVVRVIVNAPVKIRDSEQNTTSRVRTNAVLQCHITGDNPIDVSWRRSHLETSLALDPRYYVQTVNSSNGGLLSELKINNVVREDNGRYICSVSNPFGKDHQSFWLLVKDVPEAPQDINLIAKGSRFVRLGWSLSPSQFGNSPIIQFSIKYVAAGGPESWLKGLEGSSTLAEISVPGSANSETISNLSPATTYHFSVIARNEIGSSGPSERLDVTTDGEPPSPPTNVQAMPLSSTEIKILWDHPASEVLGNFRGYYVGFRRHREEEQYQFSTVEVRGVSNYHGASSIANHVNNLQASPRTEYFLRNLLPFTAYEIVIQGYNVFGVGGFSEPVIVNTLEDVPASAPEGLVCTSINPFSLQVSFQALPKTQARGLLTGYKVYVERVELDKMDDEVIVRTTTATLIVISGLQPWTNYSIQVAGMTRVGEGALGTTVTCQTEEDVPGKLENVKSVVSSPTSIIVSWLPPKKKTGRLISYNLYYDASGSHTSGRSSGIKKKTITPTQTYYEVEGLKTNEKYEFRISAVTSKGEGKFSVTRQVPTKNYGAAIISIGSEVYAIWKTDVELPCKVVGDPVPTQEWTKLSKPVEDNDRISRNADGSLLIRDARKEDEGEYICEVANIRGSESVNHSVFVQVPPAAPSVQMASSTHNSISIIWKQMEGDKIAPVKGYILHLKVRDEWIEKRISRHLNTYEITDLDCGTRYQLYLTGYNTAGIGKASNMLKNVSTLGDVPRLVIPVPEMMLLINVTWIRVKLDSWDDSGCAISHCRVMYRPHEYQSRWQTVSADLSLKSKDVDIVGLKPSTHYAVRVSCQNSAGENEVDLNPRTLPHGVGDQQDSLNNSSVWKTAPAATVASTVFYLDWKLMGPIVLSSVAMILAGGGLCLCIKKKPQVMGRSMEHLSGGTPSSSTYFKGNQRSNSHQLYMTVKKATPVKGQDLVSMDHIPQYAEDIYPYATFELNEPPNRRESRFSLGATSTLDRGRTNSATGPNGKSNRIMGDKCGPKFNAHYNDSKTDESEEYDSIDSDSDIGTAKTRPGEFFIEYREPMESKCQDFEYPHARCGNKYEFAPVSNHMFHPRLKNVGRTKEKHRSSCDTSAPDFTEHTQFSKKQKNGLTAGLHPYGGAGVKGFNPSHIEPPSGFGDKCQNNGEPNQPTSTNEFAIAV</sequence>
<keyword evidence="3" id="KW-0732">Signal</keyword>
<organism evidence="17 18">
    <name type="scientific">Allacma fusca</name>
    <dbReference type="NCBI Taxonomy" id="39272"/>
    <lineage>
        <taxon>Eukaryota</taxon>
        <taxon>Metazoa</taxon>
        <taxon>Ecdysozoa</taxon>
        <taxon>Arthropoda</taxon>
        <taxon>Hexapoda</taxon>
        <taxon>Collembola</taxon>
        <taxon>Symphypleona</taxon>
        <taxon>Sminthuridae</taxon>
        <taxon>Allacma</taxon>
    </lineage>
</organism>
<evidence type="ECO:0000256" key="9">
    <source>
        <dbReference type="ARBA" id="ARBA00023136"/>
    </source>
</evidence>
<keyword evidence="4" id="KW-0677">Repeat</keyword>
<dbReference type="CDD" id="cd00096">
    <property type="entry name" value="Ig"/>
    <property type="match status" value="1"/>
</dbReference>